<comment type="caution">
    <text evidence="12">The sequence shown here is derived from an EMBL/GenBank/DDBJ whole genome shotgun (WGS) entry which is preliminary data.</text>
</comment>
<feature type="active site" description="Proton acceptor" evidence="7">
    <location>
        <position position="144"/>
    </location>
</feature>
<evidence type="ECO:0000256" key="10">
    <source>
        <dbReference type="SAM" id="Phobius"/>
    </source>
</evidence>
<dbReference type="GO" id="GO:0009002">
    <property type="term" value="F:serine-type D-Ala-D-Ala carboxypeptidase activity"/>
    <property type="evidence" value="ECO:0007669"/>
    <property type="project" value="InterPro"/>
</dbReference>
<evidence type="ECO:0000256" key="2">
    <source>
        <dbReference type="ARBA" id="ARBA00022729"/>
    </source>
</evidence>
<evidence type="ECO:0000259" key="11">
    <source>
        <dbReference type="Pfam" id="PF00768"/>
    </source>
</evidence>
<dbReference type="Pfam" id="PF00768">
    <property type="entry name" value="Peptidase_S11"/>
    <property type="match status" value="1"/>
</dbReference>
<dbReference type="InterPro" id="IPR001967">
    <property type="entry name" value="Peptidase_S11_N"/>
</dbReference>
<evidence type="ECO:0000256" key="8">
    <source>
        <dbReference type="PIRSR" id="PIRSR618044-2"/>
    </source>
</evidence>
<name>A0A1F4UUH5_UNCKA</name>
<feature type="active site" evidence="7">
    <location>
        <position position="196"/>
    </location>
</feature>
<evidence type="ECO:0000256" key="1">
    <source>
        <dbReference type="ARBA" id="ARBA00007164"/>
    </source>
</evidence>
<protein>
    <recommendedName>
        <fullName evidence="11">Peptidase S11 D-alanyl-D-alanine carboxypeptidase A N-terminal domain-containing protein</fullName>
    </recommendedName>
</protein>
<feature type="binding site" evidence="8">
    <location>
        <position position="304"/>
    </location>
    <ligand>
        <name>substrate</name>
    </ligand>
</feature>
<comment type="similarity">
    <text evidence="1 9">Belongs to the peptidase S11 family.</text>
</comment>
<evidence type="ECO:0000256" key="5">
    <source>
        <dbReference type="ARBA" id="ARBA00022984"/>
    </source>
</evidence>
<evidence type="ECO:0000256" key="3">
    <source>
        <dbReference type="ARBA" id="ARBA00022801"/>
    </source>
</evidence>
<dbReference type="PRINTS" id="PR00725">
    <property type="entry name" value="DADACBPTASE1"/>
</dbReference>
<dbReference type="PANTHER" id="PTHR21581:SF6">
    <property type="entry name" value="TRAFFICKING PROTEIN PARTICLE COMPLEX SUBUNIT 12"/>
    <property type="match status" value="1"/>
</dbReference>
<evidence type="ECO:0000256" key="6">
    <source>
        <dbReference type="ARBA" id="ARBA00023316"/>
    </source>
</evidence>
<keyword evidence="4" id="KW-0133">Cell shape</keyword>
<evidence type="ECO:0000256" key="7">
    <source>
        <dbReference type="PIRSR" id="PIRSR618044-1"/>
    </source>
</evidence>
<dbReference type="GO" id="GO:0071555">
    <property type="term" value="P:cell wall organization"/>
    <property type="evidence" value="ECO:0007669"/>
    <property type="project" value="UniProtKB-KW"/>
</dbReference>
<feature type="domain" description="Peptidase S11 D-alanyl-D-alanine carboxypeptidase A N-terminal" evidence="11">
    <location>
        <begin position="107"/>
        <end position="335"/>
    </location>
</feature>
<dbReference type="GO" id="GO:0009252">
    <property type="term" value="P:peptidoglycan biosynthetic process"/>
    <property type="evidence" value="ECO:0007669"/>
    <property type="project" value="UniProtKB-KW"/>
</dbReference>
<keyword evidence="6" id="KW-0961">Cell wall biogenesis/degradation</keyword>
<keyword evidence="2" id="KW-0732">Signal</keyword>
<dbReference type="InterPro" id="IPR012338">
    <property type="entry name" value="Beta-lactam/transpept-like"/>
</dbReference>
<evidence type="ECO:0000313" key="13">
    <source>
        <dbReference type="Proteomes" id="UP000177371"/>
    </source>
</evidence>
<keyword evidence="3" id="KW-0378">Hydrolase</keyword>
<dbReference type="EMBL" id="MEUT01000066">
    <property type="protein sequence ID" value="OGC48589.1"/>
    <property type="molecule type" value="Genomic_DNA"/>
</dbReference>
<organism evidence="12 13">
    <name type="scientific">candidate division WWE3 bacterium RBG_16_37_10</name>
    <dbReference type="NCBI Taxonomy" id="1802610"/>
    <lineage>
        <taxon>Bacteria</taxon>
        <taxon>Katanobacteria</taxon>
    </lineage>
</organism>
<dbReference type="GO" id="GO:0008360">
    <property type="term" value="P:regulation of cell shape"/>
    <property type="evidence" value="ECO:0007669"/>
    <property type="project" value="UniProtKB-KW"/>
</dbReference>
<dbReference type="InterPro" id="IPR018044">
    <property type="entry name" value="Peptidase_S11"/>
</dbReference>
<sequence length="359" mass="39770">MEIAVNQKIKLFIINFAINFIWTIDCVLGFSSKVYAKATLISILLFLITFYIPGTPTNQKLMAVSKKYSYLSDYFYENFAHRNKLLSAQVLGAQSAKINYPYLASALEMPAISAKSAVVIDKASGKTLFELNKNLHLAPASTTKLMTALVSLDLYNLTDYLSVPYLCTLSESQKIGFTVDSNVRVRDLLIGLLVGSGGDSACALSVGKVSTNEFVDLMNKKAKELGMENTQFTNPVGLDGAHFSTADDLYKLAHYATENEVIKNIVKLKNIDIPILNLDGTNTNISVVSTNKLLWDIKGSIGIKTGKTEAAGEVLVYEYNNDKLDKDIVIIVMGSQDRFLDTQNLLFWTLKSYKWEKDS</sequence>
<dbReference type="GO" id="GO:0006508">
    <property type="term" value="P:proteolysis"/>
    <property type="evidence" value="ECO:0007669"/>
    <property type="project" value="InterPro"/>
</dbReference>
<feature type="transmembrane region" description="Helical" evidence="10">
    <location>
        <begin position="36"/>
        <end position="52"/>
    </location>
</feature>
<dbReference type="Proteomes" id="UP000177371">
    <property type="component" value="Unassembled WGS sequence"/>
</dbReference>
<keyword evidence="10" id="KW-0812">Transmembrane</keyword>
<keyword evidence="10" id="KW-0472">Membrane</keyword>
<dbReference type="SUPFAM" id="SSF56601">
    <property type="entry name" value="beta-lactamase/transpeptidase-like"/>
    <property type="match status" value="1"/>
</dbReference>
<proteinExistence type="inferred from homology"/>
<feature type="transmembrane region" description="Helical" evidence="10">
    <location>
        <begin position="12"/>
        <end position="30"/>
    </location>
</feature>
<feature type="active site" description="Acyl-ester intermediate" evidence="7">
    <location>
        <position position="141"/>
    </location>
</feature>
<dbReference type="Gene3D" id="3.40.710.10">
    <property type="entry name" value="DD-peptidase/beta-lactamase superfamily"/>
    <property type="match status" value="1"/>
</dbReference>
<keyword evidence="5" id="KW-0573">Peptidoglycan synthesis</keyword>
<accession>A0A1F4UUH5</accession>
<evidence type="ECO:0000256" key="9">
    <source>
        <dbReference type="RuleBase" id="RU004016"/>
    </source>
</evidence>
<reference evidence="12 13" key="1">
    <citation type="journal article" date="2016" name="Nat. Commun.">
        <title>Thousands of microbial genomes shed light on interconnected biogeochemical processes in an aquifer system.</title>
        <authorList>
            <person name="Anantharaman K."/>
            <person name="Brown C.T."/>
            <person name="Hug L.A."/>
            <person name="Sharon I."/>
            <person name="Castelle C.J."/>
            <person name="Probst A.J."/>
            <person name="Thomas B.C."/>
            <person name="Singh A."/>
            <person name="Wilkins M.J."/>
            <person name="Karaoz U."/>
            <person name="Brodie E.L."/>
            <person name="Williams K.H."/>
            <person name="Hubbard S.S."/>
            <person name="Banfield J.F."/>
        </authorList>
    </citation>
    <scope>NUCLEOTIDE SEQUENCE [LARGE SCALE GENOMIC DNA]</scope>
</reference>
<dbReference type="PANTHER" id="PTHR21581">
    <property type="entry name" value="D-ALANYL-D-ALANINE CARBOXYPEPTIDASE"/>
    <property type="match status" value="1"/>
</dbReference>
<keyword evidence="10" id="KW-1133">Transmembrane helix</keyword>
<evidence type="ECO:0000256" key="4">
    <source>
        <dbReference type="ARBA" id="ARBA00022960"/>
    </source>
</evidence>
<gene>
    <name evidence="12" type="ORF">A2W32_00280</name>
</gene>
<dbReference type="AlphaFoldDB" id="A0A1F4UUH5"/>
<dbReference type="STRING" id="1802610.A2W32_00280"/>
<evidence type="ECO:0000313" key="12">
    <source>
        <dbReference type="EMBL" id="OGC48589.1"/>
    </source>
</evidence>